<evidence type="ECO:0000313" key="2">
    <source>
        <dbReference type="Proteomes" id="UP000823399"/>
    </source>
</evidence>
<dbReference type="Proteomes" id="UP000823399">
    <property type="component" value="Unassembled WGS sequence"/>
</dbReference>
<reference evidence="1" key="1">
    <citation type="journal article" date="2020" name="New Phytol.">
        <title>Comparative genomics reveals dynamic genome evolution in host specialist ectomycorrhizal fungi.</title>
        <authorList>
            <person name="Lofgren L.A."/>
            <person name="Nguyen N.H."/>
            <person name="Vilgalys R."/>
            <person name="Ruytinx J."/>
            <person name="Liao H.L."/>
            <person name="Branco S."/>
            <person name="Kuo A."/>
            <person name="LaButti K."/>
            <person name="Lipzen A."/>
            <person name="Andreopoulos W."/>
            <person name="Pangilinan J."/>
            <person name="Riley R."/>
            <person name="Hundley H."/>
            <person name="Na H."/>
            <person name="Barry K."/>
            <person name="Grigoriev I.V."/>
            <person name="Stajich J.E."/>
            <person name="Kennedy P.G."/>
        </authorList>
    </citation>
    <scope>NUCLEOTIDE SEQUENCE</scope>
    <source>
        <strain evidence="1">FC423</strain>
    </source>
</reference>
<organism evidence="1 2">
    <name type="scientific">Suillus discolor</name>
    <dbReference type="NCBI Taxonomy" id="1912936"/>
    <lineage>
        <taxon>Eukaryota</taxon>
        <taxon>Fungi</taxon>
        <taxon>Dikarya</taxon>
        <taxon>Basidiomycota</taxon>
        <taxon>Agaricomycotina</taxon>
        <taxon>Agaricomycetes</taxon>
        <taxon>Agaricomycetidae</taxon>
        <taxon>Boletales</taxon>
        <taxon>Suillineae</taxon>
        <taxon>Suillaceae</taxon>
        <taxon>Suillus</taxon>
    </lineage>
</organism>
<evidence type="ECO:0000313" key="1">
    <source>
        <dbReference type="EMBL" id="KAG2119079.1"/>
    </source>
</evidence>
<protein>
    <submittedName>
        <fullName evidence="1">Uncharacterized protein</fullName>
    </submittedName>
</protein>
<dbReference type="EMBL" id="JABBWM010000003">
    <property type="protein sequence ID" value="KAG2119079.1"/>
    <property type="molecule type" value="Genomic_DNA"/>
</dbReference>
<keyword evidence="2" id="KW-1185">Reference proteome</keyword>
<dbReference type="GeneID" id="64702636"/>
<gene>
    <name evidence="1" type="ORF">F5147DRAFT_757440</name>
</gene>
<proteinExistence type="predicted"/>
<name>A0A9P7K0N0_9AGAM</name>
<dbReference type="AlphaFoldDB" id="A0A9P7K0N0"/>
<comment type="caution">
    <text evidence="1">The sequence shown here is derived from an EMBL/GenBank/DDBJ whole genome shotgun (WGS) entry which is preliminary data.</text>
</comment>
<dbReference type="RefSeq" id="XP_041299188.1">
    <property type="nucleotide sequence ID" value="XM_041440377.1"/>
</dbReference>
<sequence>MRETEVKYLKGARRQSTSVGVESVHELQVVGTSMEARLLQGSISKDNNKWVAFKTVRDHVTLEGSGGGGIMLGLLRVDEDGWEESKLLLRATGVKLTGVDSANAGKLDSDDGFPERSVVGASLNGAPLIDGRACETARQTFPQKKSSHPSRACKELVQALSNKAPSGEHVAINIITKSGGQDQHLSNSRNAKPCIVLVLVAHHIIRGPCTSKEGLKYQAQYYHQKDGSSIVYSHGLKYPSSMLFLSDQRFSEDADKAFRLLTCLWAGDPPGQDYDNDQTCLVATCWSGVHSRLPTFAYISSERYTQLYLTALYYH</sequence>
<accession>A0A9P7K0N0</accession>